<feature type="transmembrane region" description="Helical" evidence="1">
    <location>
        <begin position="162"/>
        <end position="190"/>
    </location>
</feature>
<proteinExistence type="predicted"/>
<sequence>MKNLYLRYSPNIEKTFKILASVYFLFSFYYFFFLSNGGGGDEFLFVNDLIFIKTYGWIAAIEKSISIPYMILVYPFSFFFKGYVALRTVNILLLFLLLLYFFKIVKIKTSLFYFYLFFFLATSKYFFAGTNDALFFTGLVIFMTEVFYFIEKKKMNSQVLAFSGLIVSFFTREMFVVYLPVVMLGLYFLYIKGFSFLNKKMVFPMLLFFFFLTVNIPSLKLNNKLSYDAKTPPTEIKASWSQRQYLAQLLVNKGELQNFSHPSWEQTQEYLIVNGTKSLPDGIVEGLTFDYSLTIKEFLKDFYYSMFFGLRQLGLILIFPFYFILTNLKKKNILNPEMFIPYSLIVMLCVFSLIIISFIEPRWYIAVFISAIVFYNQYQVEKKINYNFIIANYLVLICFSFLGIYSILHKFMKII</sequence>
<feature type="transmembrane region" description="Helical" evidence="1">
    <location>
        <begin position="302"/>
        <end position="324"/>
    </location>
</feature>
<keyword evidence="1" id="KW-0472">Membrane</keyword>
<feature type="transmembrane region" description="Helical" evidence="1">
    <location>
        <begin position="386"/>
        <end position="408"/>
    </location>
</feature>
<protein>
    <recommendedName>
        <fullName evidence="4">Glycosyltransferase RgtA/B/C/D-like domain-containing protein</fullName>
    </recommendedName>
</protein>
<feature type="transmembrane region" description="Helical" evidence="1">
    <location>
        <begin position="82"/>
        <end position="102"/>
    </location>
</feature>
<organism evidence="2 3">
    <name type="scientific">Flavobacterium zhoui</name>
    <dbReference type="NCBI Taxonomy" id="3230414"/>
    <lineage>
        <taxon>Bacteria</taxon>
        <taxon>Pseudomonadati</taxon>
        <taxon>Bacteroidota</taxon>
        <taxon>Flavobacteriia</taxon>
        <taxon>Flavobacteriales</taxon>
        <taxon>Flavobacteriaceae</taxon>
        <taxon>Flavobacterium</taxon>
    </lineage>
</organism>
<feature type="transmembrane region" description="Helical" evidence="1">
    <location>
        <begin position="133"/>
        <end position="150"/>
    </location>
</feature>
<gene>
    <name evidence="2" type="ORF">ACFX5F_11645</name>
</gene>
<keyword evidence="1" id="KW-1133">Transmembrane helix</keyword>
<evidence type="ECO:0000256" key="1">
    <source>
        <dbReference type="SAM" id="Phobius"/>
    </source>
</evidence>
<dbReference type="EMBL" id="JBHZPY010000010">
    <property type="protein sequence ID" value="MFE3871872.1"/>
    <property type="molecule type" value="Genomic_DNA"/>
</dbReference>
<name>A0ABW6I7F7_9FLAO</name>
<dbReference type="Proteomes" id="UP001600107">
    <property type="component" value="Unassembled WGS sequence"/>
</dbReference>
<feature type="transmembrane region" description="Helical" evidence="1">
    <location>
        <begin position="339"/>
        <end position="356"/>
    </location>
</feature>
<accession>A0ABW6I7F7</accession>
<evidence type="ECO:0000313" key="2">
    <source>
        <dbReference type="EMBL" id="MFE3871872.1"/>
    </source>
</evidence>
<feature type="transmembrane region" description="Helical" evidence="1">
    <location>
        <begin position="15"/>
        <end position="34"/>
    </location>
</feature>
<keyword evidence="1" id="KW-0812">Transmembrane</keyword>
<keyword evidence="3" id="KW-1185">Reference proteome</keyword>
<dbReference type="RefSeq" id="WP_379852204.1">
    <property type="nucleotide sequence ID" value="NZ_JBHZPY010000010.1"/>
</dbReference>
<comment type="caution">
    <text evidence="2">The sequence shown here is derived from an EMBL/GenBank/DDBJ whole genome shotgun (WGS) entry which is preliminary data.</text>
</comment>
<evidence type="ECO:0008006" key="4">
    <source>
        <dbReference type="Google" id="ProtNLM"/>
    </source>
</evidence>
<feature type="transmembrane region" description="Helical" evidence="1">
    <location>
        <begin position="109"/>
        <end position="127"/>
    </location>
</feature>
<reference evidence="2 3" key="1">
    <citation type="submission" date="2024-06" db="EMBL/GenBank/DDBJ databases">
        <title>Flavobacterium spp. isolated from glacier.</title>
        <authorList>
            <person name="Han D."/>
        </authorList>
    </citation>
    <scope>NUCLEOTIDE SEQUENCE [LARGE SCALE GENOMIC DNA]</scope>
    <source>
        <strain evidence="2 3">ZS1P70</strain>
    </source>
</reference>
<evidence type="ECO:0000313" key="3">
    <source>
        <dbReference type="Proteomes" id="UP001600107"/>
    </source>
</evidence>
<feature type="transmembrane region" description="Helical" evidence="1">
    <location>
        <begin position="202"/>
        <end position="221"/>
    </location>
</feature>